<dbReference type="GO" id="GO:0008270">
    <property type="term" value="F:zinc ion binding"/>
    <property type="evidence" value="ECO:0007669"/>
    <property type="project" value="InterPro"/>
</dbReference>
<dbReference type="HOGENOM" id="CLU_004083_7_1_1"/>
<dbReference type="PANTHER" id="PTHR31001">
    <property type="entry name" value="UNCHARACTERIZED TRANSCRIPTIONAL REGULATORY PROTEIN"/>
    <property type="match status" value="1"/>
</dbReference>
<keyword evidence="3" id="KW-0539">Nucleus</keyword>
<accession>M2NKQ8</accession>
<dbReference type="AlphaFoldDB" id="M2NKQ8"/>
<keyword evidence="2" id="KW-0479">Metal-binding</keyword>
<feature type="domain" description="Zn(2)-C6 fungal-type" evidence="5">
    <location>
        <begin position="21"/>
        <end position="48"/>
    </location>
</feature>
<dbReference type="Proteomes" id="UP000011761">
    <property type="component" value="Unassembled WGS sequence"/>
</dbReference>
<dbReference type="OrthoDB" id="424974at2759"/>
<dbReference type="EMBL" id="KB445551">
    <property type="protein sequence ID" value="EMC99730.1"/>
    <property type="molecule type" value="Genomic_DNA"/>
</dbReference>
<evidence type="ECO:0000313" key="6">
    <source>
        <dbReference type="EMBL" id="EMC99730.1"/>
    </source>
</evidence>
<dbReference type="SMART" id="SM00906">
    <property type="entry name" value="Fungal_trans"/>
    <property type="match status" value="1"/>
</dbReference>
<feature type="compositionally biased region" description="Basic and acidic residues" evidence="4">
    <location>
        <begin position="148"/>
        <end position="157"/>
    </location>
</feature>
<dbReference type="InterPro" id="IPR036864">
    <property type="entry name" value="Zn2-C6_fun-type_DNA-bd_sf"/>
</dbReference>
<gene>
    <name evidence="6" type="ORF">BAUCODRAFT_119315</name>
</gene>
<feature type="region of interest" description="Disordered" evidence="4">
    <location>
        <begin position="142"/>
        <end position="168"/>
    </location>
</feature>
<dbReference type="SMART" id="SM00066">
    <property type="entry name" value="GAL4"/>
    <property type="match status" value="1"/>
</dbReference>
<dbReference type="InterPro" id="IPR007219">
    <property type="entry name" value="XnlR_reg_dom"/>
</dbReference>
<name>M2NKQ8_BAUPA</name>
<sequence>MSTPQTALSSNGDEHHHVKLACQGCQRKKIKCDRTFPCGQCTRSNLQCIPSTRKPRVRHGGKRAVDSELRSRITKLESLVESLSGEVGLQHTPEHDEDASNETHEAPEVDTPSRSVGRYLGSSFWDSLSTEVQAIRDALEEDQDADGPDAHSNEDKSGSGAPLHTGNEFDLLICPPGTTYIMPGALNEPPPPMQQYLYETFIANVDPAFKVFHTPSLRAFFERGAPYLGHEATAPCNKALKTVAWFAAVNTMTDEQCRTQLGGARLDLLHKYRRTVDVALAQADLCNTTDLATLQAFAVYLVSIRMTDLSRRVWSLTALLVRIARAFGLHSKAPARTPFETELRRRLWYCIRFVDAFAALDRATEVIVDAKSFDTPFPNNVNDTEFDENSPSIPNHEGCITDMGFGLLVYTAVKATLRMTVPEYNATGDTWQRRLDDAREWGRDVHERYLQHCDMSKPFQRLIYYIGKSMSASMVLRAVRPVQRHMSSVPPRIDDPYVLRIAVDCLAANERIYTDREFDRWRWLIWVQWHALAVALAGLCSIRGTELAVEAWKQVETNYERQNKVRIPQA</sequence>
<evidence type="ECO:0000259" key="5">
    <source>
        <dbReference type="PROSITE" id="PS50048"/>
    </source>
</evidence>
<proteinExistence type="predicted"/>
<evidence type="ECO:0000256" key="3">
    <source>
        <dbReference type="ARBA" id="ARBA00023242"/>
    </source>
</evidence>
<evidence type="ECO:0000313" key="7">
    <source>
        <dbReference type="Proteomes" id="UP000011761"/>
    </source>
</evidence>
<evidence type="ECO:0000256" key="4">
    <source>
        <dbReference type="SAM" id="MobiDB-lite"/>
    </source>
</evidence>
<dbReference type="eggNOG" id="ENOG502SJC3">
    <property type="taxonomic scope" value="Eukaryota"/>
</dbReference>
<dbReference type="GO" id="GO:0005634">
    <property type="term" value="C:nucleus"/>
    <property type="evidence" value="ECO:0007669"/>
    <property type="project" value="UniProtKB-SubCell"/>
</dbReference>
<reference evidence="6 7" key="1">
    <citation type="journal article" date="2012" name="PLoS Pathog.">
        <title>Diverse lifestyles and strategies of plant pathogenesis encoded in the genomes of eighteen Dothideomycetes fungi.</title>
        <authorList>
            <person name="Ohm R.A."/>
            <person name="Feau N."/>
            <person name="Henrissat B."/>
            <person name="Schoch C.L."/>
            <person name="Horwitz B.A."/>
            <person name="Barry K.W."/>
            <person name="Condon B.J."/>
            <person name="Copeland A.C."/>
            <person name="Dhillon B."/>
            <person name="Glaser F."/>
            <person name="Hesse C.N."/>
            <person name="Kosti I."/>
            <person name="LaButti K."/>
            <person name="Lindquist E.A."/>
            <person name="Lucas S."/>
            <person name="Salamov A.A."/>
            <person name="Bradshaw R.E."/>
            <person name="Ciuffetti L."/>
            <person name="Hamelin R.C."/>
            <person name="Kema G.H.J."/>
            <person name="Lawrence C."/>
            <person name="Scott J.A."/>
            <person name="Spatafora J.W."/>
            <person name="Turgeon B.G."/>
            <person name="de Wit P.J.G.M."/>
            <person name="Zhong S."/>
            <person name="Goodwin S.B."/>
            <person name="Grigoriev I.V."/>
        </authorList>
    </citation>
    <scope>NUCLEOTIDE SEQUENCE [LARGE SCALE GENOMIC DNA]</scope>
    <source>
        <strain evidence="6 7">UAMH 10762</strain>
    </source>
</reference>
<dbReference type="GO" id="GO:0003677">
    <property type="term" value="F:DNA binding"/>
    <property type="evidence" value="ECO:0007669"/>
    <property type="project" value="InterPro"/>
</dbReference>
<evidence type="ECO:0000256" key="2">
    <source>
        <dbReference type="ARBA" id="ARBA00022723"/>
    </source>
</evidence>
<organism evidence="6 7">
    <name type="scientific">Baudoinia panamericana (strain UAMH 10762)</name>
    <name type="common">Angels' share fungus</name>
    <name type="synonym">Baudoinia compniacensis (strain UAMH 10762)</name>
    <dbReference type="NCBI Taxonomy" id="717646"/>
    <lineage>
        <taxon>Eukaryota</taxon>
        <taxon>Fungi</taxon>
        <taxon>Dikarya</taxon>
        <taxon>Ascomycota</taxon>
        <taxon>Pezizomycotina</taxon>
        <taxon>Dothideomycetes</taxon>
        <taxon>Dothideomycetidae</taxon>
        <taxon>Mycosphaerellales</taxon>
        <taxon>Teratosphaeriaceae</taxon>
        <taxon>Baudoinia</taxon>
    </lineage>
</organism>
<dbReference type="PROSITE" id="PS50048">
    <property type="entry name" value="ZN2_CY6_FUNGAL_2"/>
    <property type="match status" value="1"/>
</dbReference>
<dbReference type="RefSeq" id="XP_007673305.1">
    <property type="nucleotide sequence ID" value="XM_007675115.1"/>
</dbReference>
<dbReference type="GO" id="GO:0000981">
    <property type="term" value="F:DNA-binding transcription factor activity, RNA polymerase II-specific"/>
    <property type="evidence" value="ECO:0007669"/>
    <property type="project" value="InterPro"/>
</dbReference>
<dbReference type="PANTHER" id="PTHR31001:SF50">
    <property type="entry name" value="ZN(II)2CYS6 TRANSCRIPTION FACTOR (EUROFUNG)"/>
    <property type="match status" value="1"/>
</dbReference>
<dbReference type="InterPro" id="IPR050613">
    <property type="entry name" value="Sec_Metabolite_Reg"/>
</dbReference>
<feature type="region of interest" description="Disordered" evidence="4">
    <location>
        <begin position="84"/>
        <end position="115"/>
    </location>
</feature>
<dbReference type="SUPFAM" id="SSF57701">
    <property type="entry name" value="Zn2/Cys6 DNA-binding domain"/>
    <property type="match status" value="1"/>
</dbReference>
<dbReference type="CDD" id="cd12148">
    <property type="entry name" value="fungal_TF_MHR"/>
    <property type="match status" value="1"/>
</dbReference>
<dbReference type="Pfam" id="PF04082">
    <property type="entry name" value="Fungal_trans"/>
    <property type="match status" value="1"/>
</dbReference>
<protein>
    <recommendedName>
        <fullName evidence="5">Zn(2)-C6 fungal-type domain-containing protein</fullName>
    </recommendedName>
</protein>
<evidence type="ECO:0000256" key="1">
    <source>
        <dbReference type="ARBA" id="ARBA00004123"/>
    </source>
</evidence>
<dbReference type="CDD" id="cd00067">
    <property type="entry name" value="GAL4"/>
    <property type="match status" value="1"/>
</dbReference>
<dbReference type="GeneID" id="19107400"/>
<comment type="subcellular location">
    <subcellularLocation>
        <location evidence="1">Nucleus</location>
    </subcellularLocation>
</comment>
<dbReference type="KEGG" id="bcom:BAUCODRAFT_119315"/>
<dbReference type="InterPro" id="IPR001138">
    <property type="entry name" value="Zn2Cys6_DnaBD"/>
</dbReference>
<keyword evidence="7" id="KW-1185">Reference proteome</keyword>
<dbReference type="Pfam" id="PF00172">
    <property type="entry name" value="Zn_clus"/>
    <property type="match status" value="1"/>
</dbReference>
<dbReference type="GO" id="GO:0006351">
    <property type="term" value="P:DNA-templated transcription"/>
    <property type="evidence" value="ECO:0007669"/>
    <property type="project" value="InterPro"/>
</dbReference>
<dbReference type="Gene3D" id="4.10.240.10">
    <property type="entry name" value="Zn(2)-C6 fungal-type DNA-binding domain"/>
    <property type="match status" value="1"/>
</dbReference>